<evidence type="ECO:0000256" key="1">
    <source>
        <dbReference type="SAM" id="MobiDB-lite"/>
    </source>
</evidence>
<evidence type="ECO:0000313" key="3">
    <source>
        <dbReference type="WBParaSite" id="SPAL_0000926900.1"/>
    </source>
</evidence>
<feature type="region of interest" description="Disordered" evidence="1">
    <location>
        <begin position="1"/>
        <end position="23"/>
    </location>
</feature>
<feature type="region of interest" description="Disordered" evidence="1">
    <location>
        <begin position="51"/>
        <end position="76"/>
    </location>
</feature>
<reference evidence="3" key="1">
    <citation type="submission" date="2017-02" db="UniProtKB">
        <authorList>
            <consortium name="WormBaseParasite"/>
        </authorList>
    </citation>
    <scope>IDENTIFICATION</scope>
</reference>
<evidence type="ECO:0000313" key="2">
    <source>
        <dbReference type="Proteomes" id="UP000046392"/>
    </source>
</evidence>
<dbReference type="AlphaFoldDB" id="A0A0N5BTU4"/>
<protein>
    <submittedName>
        <fullName evidence="3">Uncharacterized protein</fullName>
    </submittedName>
</protein>
<keyword evidence="2" id="KW-1185">Reference proteome</keyword>
<name>A0A0N5BTU4_STREA</name>
<organism evidence="2 3">
    <name type="scientific">Strongyloides papillosus</name>
    <name type="common">Intestinal threadworm</name>
    <dbReference type="NCBI Taxonomy" id="174720"/>
    <lineage>
        <taxon>Eukaryota</taxon>
        <taxon>Metazoa</taxon>
        <taxon>Ecdysozoa</taxon>
        <taxon>Nematoda</taxon>
        <taxon>Chromadorea</taxon>
        <taxon>Rhabditida</taxon>
        <taxon>Tylenchina</taxon>
        <taxon>Panagrolaimomorpha</taxon>
        <taxon>Strongyloidoidea</taxon>
        <taxon>Strongyloididae</taxon>
        <taxon>Strongyloides</taxon>
    </lineage>
</organism>
<proteinExistence type="predicted"/>
<dbReference type="Proteomes" id="UP000046392">
    <property type="component" value="Unplaced"/>
</dbReference>
<feature type="compositionally biased region" description="Polar residues" evidence="1">
    <location>
        <begin position="54"/>
        <end position="67"/>
    </location>
</feature>
<accession>A0A0N5BTU4</accession>
<sequence>MLKEPLLSSTKKQPINALLRPGVSPTCPKHGRANAMAMELANVNGGNNNASSLRYNSTGNHMSQFSSGPLLEEVQV</sequence>
<dbReference type="WBParaSite" id="SPAL_0000926900.1">
    <property type="protein sequence ID" value="SPAL_0000926900.1"/>
    <property type="gene ID" value="SPAL_0000926900"/>
</dbReference>